<evidence type="ECO:0000313" key="2">
    <source>
        <dbReference type="EMBL" id="PKV92440.1"/>
    </source>
</evidence>
<keyword evidence="3" id="KW-1185">Reference proteome</keyword>
<organism evidence="2 3">
    <name type="scientific">Amycolatopsis echigonensis</name>
    <dbReference type="NCBI Taxonomy" id="2576905"/>
    <lineage>
        <taxon>Bacteria</taxon>
        <taxon>Bacillati</taxon>
        <taxon>Actinomycetota</taxon>
        <taxon>Actinomycetes</taxon>
        <taxon>Pseudonocardiales</taxon>
        <taxon>Pseudonocardiaceae</taxon>
        <taxon>Amycolatopsis</taxon>
    </lineage>
</organism>
<reference evidence="2 3" key="1">
    <citation type="submission" date="2017-12" db="EMBL/GenBank/DDBJ databases">
        <title>Sequencing the genomes of 1000 Actinobacteria strains.</title>
        <authorList>
            <person name="Klenk H.-P."/>
        </authorList>
    </citation>
    <scope>NUCLEOTIDE SEQUENCE [LARGE SCALE GENOMIC DNA]</scope>
    <source>
        <strain evidence="2 3">DSM 45165</strain>
    </source>
</reference>
<dbReference type="Proteomes" id="UP000233750">
    <property type="component" value="Unassembled WGS sequence"/>
</dbReference>
<evidence type="ECO:0000256" key="1">
    <source>
        <dbReference type="SAM" id="MobiDB-lite"/>
    </source>
</evidence>
<dbReference type="InterPro" id="IPR025855">
    <property type="entry name" value="Replic_Relax"/>
</dbReference>
<proteinExistence type="predicted"/>
<protein>
    <submittedName>
        <fullName evidence="2">Protein involved in plasmid replication-relaxation</fullName>
    </submittedName>
</protein>
<evidence type="ECO:0000313" key="3">
    <source>
        <dbReference type="Proteomes" id="UP000233750"/>
    </source>
</evidence>
<sequence>MITTTTRRQHTLRGHLPGRHTARAASSVEHQAMLASRLTTRDKWLLALLHEHRVLTTSQIQDAAFPSGRSARQRLRDLYLWRAVSRFQPFQQLGSAPMHYVLGPAGAAVLAAEHGLEVKELGYRHDRAMGIAHNQRLAHTVGVNDFFTSLIARTRHTPAARAEAVVAWWSESRCARHFGDLVIPDGYGRWRTRVGTAAREVEWFLEFDTGTESLTKVGRKLAGYARLAESTGIATPVLVWLPTTRREAGARTALARVHADLDDPRAVPVATAAADLLDPTAPHPSPAEAVWLPLTSARVDRAGPRYSLADLADAWPGLAPPAGLATEDGDGEVGEVGDVAAASPYRLPPPSSVPPPATPNRVARGEH</sequence>
<feature type="compositionally biased region" description="Pro residues" evidence="1">
    <location>
        <begin position="346"/>
        <end position="358"/>
    </location>
</feature>
<dbReference type="Pfam" id="PF13814">
    <property type="entry name" value="Replic_Relax"/>
    <property type="match status" value="1"/>
</dbReference>
<dbReference type="EMBL" id="PJMY01000003">
    <property type="protein sequence ID" value="PKV92440.1"/>
    <property type="molecule type" value="Genomic_DNA"/>
</dbReference>
<dbReference type="AlphaFoldDB" id="A0A2N3WEY3"/>
<gene>
    <name evidence="2" type="ORF">ATK30_3244</name>
</gene>
<feature type="region of interest" description="Disordered" evidence="1">
    <location>
        <begin position="342"/>
        <end position="367"/>
    </location>
</feature>
<dbReference type="RefSeq" id="WP_416332706.1">
    <property type="nucleotide sequence ID" value="NZ_JACJHR010000133.1"/>
</dbReference>
<comment type="caution">
    <text evidence="2">The sequence shown here is derived from an EMBL/GenBank/DDBJ whole genome shotgun (WGS) entry which is preliminary data.</text>
</comment>
<name>A0A2N3WEY3_9PSEU</name>
<accession>A0A2N3WEY3</accession>